<dbReference type="AlphaFoldDB" id="A0A511R4R7"/>
<organism evidence="1 2">
    <name type="scientific">Meiothermus hypogaeus NBRC 106114</name>
    <dbReference type="NCBI Taxonomy" id="1227553"/>
    <lineage>
        <taxon>Bacteria</taxon>
        <taxon>Thermotogati</taxon>
        <taxon>Deinococcota</taxon>
        <taxon>Deinococci</taxon>
        <taxon>Thermales</taxon>
        <taxon>Thermaceae</taxon>
        <taxon>Meiothermus</taxon>
    </lineage>
</organism>
<gene>
    <name evidence="1" type="ORF">MHY01S_27650</name>
</gene>
<reference evidence="1 2" key="1">
    <citation type="submission" date="2019-07" db="EMBL/GenBank/DDBJ databases">
        <title>Whole genome shotgun sequence of Meiothermus hypogaeus NBRC 106114.</title>
        <authorList>
            <person name="Hosoyama A."/>
            <person name="Uohara A."/>
            <person name="Ohji S."/>
            <person name="Ichikawa N."/>
        </authorList>
    </citation>
    <scope>NUCLEOTIDE SEQUENCE [LARGE SCALE GENOMIC DNA]</scope>
    <source>
        <strain evidence="1 2">NBRC 106114</strain>
    </source>
</reference>
<name>A0A511R4R7_9DEIN</name>
<dbReference type="EMBL" id="BJXL01000113">
    <property type="protein sequence ID" value="GEM84599.1"/>
    <property type="molecule type" value="Genomic_DNA"/>
</dbReference>
<evidence type="ECO:0000313" key="1">
    <source>
        <dbReference type="EMBL" id="GEM84599.1"/>
    </source>
</evidence>
<accession>A0A511R4R7</accession>
<protein>
    <submittedName>
        <fullName evidence="1">Uncharacterized protein</fullName>
    </submittedName>
</protein>
<sequence>MPKAKERGGGKPLQTQAPDWLDGLVDELYGRMAQGEHPGFAFLLEALFNKVMERARARFLASLKGQGSRPTGVRRVRNVGCRKSRRTLAMRA</sequence>
<comment type="caution">
    <text evidence="1">The sequence shown here is derived from an EMBL/GenBank/DDBJ whole genome shotgun (WGS) entry which is preliminary data.</text>
</comment>
<dbReference type="Proteomes" id="UP000321197">
    <property type="component" value="Unassembled WGS sequence"/>
</dbReference>
<proteinExistence type="predicted"/>
<evidence type="ECO:0000313" key="2">
    <source>
        <dbReference type="Proteomes" id="UP000321197"/>
    </source>
</evidence>